<sequence>MKLNKLNKFLPYLGADWLQGPHVYALFSSYGMTSKQINQLFVVGFGSSMVFGTVVGSFADKLGRKFNCILYGVLYGVDCLTKHVPNYWILMCGRFAGGMATSILFSAFESWVICEHDKRGFSKDLLSDLFSNAALGNSLVAIFAGLVAQAVATQFGFIAPFSLALLLLIAVSGLICCLWTENYGDIGGDMKISLIQGIQVVRNDPKVFCLGLIQSLFEGSMYSFVLEWTPALTTDSHPHNKTNEETIPHGWIFSSFMVSVMLGSRLFKLISKVGTVESLMRPVFGLAALSLVPPILASNNQAVIFIGFLVFEFCVGIFWPAMGVLRSKYLPESSRATIMNIFRVPLNLIVILLLVQDLSLQVVFCCCLVFLAVCCAVQHCLYRLSSYSSSTKEQMGE</sequence>
<feature type="transmembrane region" description="Helical" evidence="1">
    <location>
        <begin position="157"/>
        <end position="180"/>
    </location>
</feature>
<keyword evidence="1" id="KW-0812">Transmembrane</keyword>
<dbReference type="EMBL" id="CALNXI010000292">
    <property type="protein sequence ID" value="CAH3024173.1"/>
    <property type="molecule type" value="Genomic_DNA"/>
</dbReference>
<keyword evidence="3" id="KW-1185">Reference proteome</keyword>
<keyword evidence="1" id="KW-0472">Membrane</keyword>
<evidence type="ECO:0000256" key="1">
    <source>
        <dbReference type="SAM" id="Phobius"/>
    </source>
</evidence>
<evidence type="ECO:0000313" key="2">
    <source>
        <dbReference type="EMBL" id="CAH3024173.1"/>
    </source>
</evidence>
<feature type="non-terminal residue" evidence="2">
    <location>
        <position position="397"/>
    </location>
</feature>
<feature type="transmembrane region" description="Helical" evidence="1">
    <location>
        <begin position="87"/>
        <end position="108"/>
    </location>
</feature>
<dbReference type="SUPFAM" id="SSF103473">
    <property type="entry name" value="MFS general substrate transporter"/>
    <property type="match status" value="1"/>
</dbReference>
<feature type="transmembrane region" description="Helical" evidence="1">
    <location>
        <begin position="361"/>
        <end position="382"/>
    </location>
</feature>
<feature type="transmembrane region" description="Helical" evidence="1">
    <location>
        <begin position="40"/>
        <end position="59"/>
    </location>
</feature>
<comment type="caution">
    <text evidence="2">The sequence shown here is derived from an EMBL/GenBank/DDBJ whole genome shotgun (WGS) entry which is preliminary data.</text>
</comment>
<feature type="transmembrane region" description="Helical" evidence="1">
    <location>
        <begin position="129"/>
        <end position="151"/>
    </location>
</feature>
<keyword evidence="1" id="KW-1133">Transmembrane helix</keyword>
<dbReference type="Pfam" id="PF05631">
    <property type="entry name" value="MFS_5"/>
    <property type="match status" value="1"/>
</dbReference>
<feature type="transmembrane region" description="Helical" evidence="1">
    <location>
        <begin position="279"/>
        <end position="296"/>
    </location>
</feature>
<reference evidence="2 3" key="1">
    <citation type="submission" date="2022-05" db="EMBL/GenBank/DDBJ databases">
        <authorList>
            <consortium name="Genoscope - CEA"/>
            <person name="William W."/>
        </authorList>
    </citation>
    <scope>NUCLEOTIDE SEQUENCE [LARGE SCALE GENOMIC DNA]</scope>
</reference>
<feature type="transmembrane region" description="Helical" evidence="1">
    <location>
        <begin position="337"/>
        <end position="355"/>
    </location>
</feature>
<organism evidence="2 3">
    <name type="scientific">Porites evermanni</name>
    <dbReference type="NCBI Taxonomy" id="104178"/>
    <lineage>
        <taxon>Eukaryota</taxon>
        <taxon>Metazoa</taxon>
        <taxon>Cnidaria</taxon>
        <taxon>Anthozoa</taxon>
        <taxon>Hexacorallia</taxon>
        <taxon>Scleractinia</taxon>
        <taxon>Fungiina</taxon>
        <taxon>Poritidae</taxon>
        <taxon>Porites</taxon>
    </lineage>
</organism>
<dbReference type="PANTHER" id="PTHR23516:SF23">
    <property type="entry name" value="MOLYBDATE-ANION TRANSPORTER"/>
    <property type="match status" value="1"/>
</dbReference>
<feature type="transmembrane region" description="Helical" evidence="1">
    <location>
        <begin position="302"/>
        <end position="325"/>
    </location>
</feature>
<name>A0ABN8M6R8_9CNID</name>
<dbReference type="PANTHER" id="PTHR23516">
    <property type="entry name" value="SAM (S-ADENOSYL METHIONINE) TRANSPORTER"/>
    <property type="match status" value="1"/>
</dbReference>
<dbReference type="Gene3D" id="1.20.1250.20">
    <property type="entry name" value="MFS general substrate transporter like domains"/>
    <property type="match status" value="1"/>
</dbReference>
<gene>
    <name evidence="2" type="ORF">PEVE_00021859</name>
</gene>
<dbReference type="InterPro" id="IPR036259">
    <property type="entry name" value="MFS_trans_sf"/>
</dbReference>
<proteinExistence type="predicted"/>
<dbReference type="InterPro" id="IPR008509">
    <property type="entry name" value="MOT2/MFSD5"/>
</dbReference>
<dbReference type="CDD" id="cd17487">
    <property type="entry name" value="MFS_MFSD5_like"/>
    <property type="match status" value="1"/>
</dbReference>
<evidence type="ECO:0000313" key="3">
    <source>
        <dbReference type="Proteomes" id="UP001159427"/>
    </source>
</evidence>
<protein>
    <submittedName>
        <fullName evidence="2">Uncharacterized protein</fullName>
    </submittedName>
</protein>
<accession>A0ABN8M6R8</accession>
<dbReference type="Proteomes" id="UP001159427">
    <property type="component" value="Unassembled WGS sequence"/>
</dbReference>